<dbReference type="EMBL" id="CP136594">
    <property type="protein sequence ID" value="WOE74574.1"/>
    <property type="molecule type" value="Genomic_DNA"/>
</dbReference>
<organism evidence="1 2">
    <name type="scientific">Alterisphingorhabdus coralli</name>
    <dbReference type="NCBI Taxonomy" id="3071408"/>
    <lineage>
        <taxon>Bacteria</taxon>
        <taxon>Pseudomonadati</taxon>
        <taxon>Pseudomonadota</taxon>
        <taxon>Alphaproteobacteria</taxon>
        <taxon>Sphingomonadales</taxon>
        <taxon>Sphingomonadaceae</taxon>
        <taxon>Alterisphingorhabdus (ex Yan et al. 2024)</taxon>
    </lineage>
</organism>
<name>A0AA97F5B6_9SPHN</name>
<reference evidence="1 2" key="1">
    <citation type="submission" date="2023-10" db="EMBL/GenBank/DDBJ databases">
        <title>Complete genome sequence of a Sphingomonadaceae bacterium.</title>
        <authorList>
            <person name="Yan C."/>
        </authorList>
    </citation>
    <scope>NUCLEOTIDE SEQUENCE [LARGE SCALE GENOMIC DNA]</scope>
    <source>
        <strain evidence="1 2">SCSIO 66989</strain>
    </source>
</reference>
<dbReference type="KEGG" id="acoa:RB602_12055"/>
<sequence length="149" mass="15756">MPDGSITTASDLIKGLGDLYAGIDLGITLGEVATGDKNIREAYHVVFGITVGAAVASAGASATVALAAGFTAEYAANHVVQWIGALGDLNRDFQSYADEQIEQFIKENSNIKPGTYNNPIELYRGMLGLPENPYNREVGGPHLNHIPIP</sequence>
<evidence type="ECO:0000313" key="2">
    <source>
        <dbReference type="Proteomes" id="UP001302429"/>
    </source>
</evidence>
<proteinExistence type="predicted"/>
<keyword evidence="2" id="KW-1185">Reference proteome</keyword>
<dbReference type="RefSeq" id="WP_317080832.1">
    <property type="nucleotide sequence ID" value="NZ_CP136594.1"/>
</dbReference>
<evidence type="ECO:0000313" key="1">
    <source>
        <dbReference type="EMBL" id="WOE74574.1"/>
    </source>
</evidence>
<accession>A0AA97F5B6</accession>
<gene>
    <name evidence="1" type="ORF">RB602_12055</name>
</gene>
<dbReference type="Proteomes" id="UP001302429">
    <property type="component" value="Chromosome"/>
</dbReference>
<dbReference type="AlphaFoldDB" id="A0AA97F5B6"/>
<protein>
    <submittedName>
        <fullName evidence="1">Uncharacterized protein</fullName>
    </submittedName>
</protein>